<organism evidence="5">
    <name type="scientific">marine metagenome</name>
    <dbReference type="NCBI Taxonomy" id="408172"/>
    <lineage>
        <taxon>unclassified sequences</taxon>
        <taxon>metagenomes</taxon>
        <taxon>ecological metagenomes</taxon>
    </lineage>
</organism>
<dbReference type="CDD" id="cd18617">
    <property type="entry name" value="GH43_XynB-like"/>
    <property type="match status" value="1"/>
</dbReference>
<dbReference type="AlphaFoldDB" id="A0A381RCR4"/>
<sequence length="563" mass="64712">MKNPLWKFFILSAVVFSKEGNYINPIIPGAHPDPSICRVGDDYYIVNSSFEFFPGLPIHHSRDLVNWELVGHGLHREDQCNGEMNLVDVQSDGGIHAPTIRYNKGTFYIITTNVYNRGDGTPGKMVNFIITAKKASGPWSKPHIIEGAPGIDPDIFFDDNGKVYFTGTHAPGDMNKNGIGEIWIQELNLKDWKLVGKRHTVWDGAFGCCTEGPHIYKGNGLYYLMVAEGGTGRNHAVMIAASKQIFGPYEENPRNPILTSRHLTDKYFVNSTGHADLVELPDGRWYMVALGKRNDLNGDSNMGRETYLMPVSWEPAIVKWEQVSKTKWEPVKYLWPVVSPQSGKVERYAPLPFPEKKQYRNDAFIDDFDNKGLNLEWNFVRVPKNGTYSISENPGYFRLYAKPDWIKNRKQFSLVGFRQKESDFEYEVKMKFSPSDDKVECGIIHYQKEYNYLASTVYKDNRKFFLSLRLAEKHKDPIPLKKIRLNNYRDEIIFKVISNDDKYNFFYSLDNGNSFESYSVTKAEVVLDRNYTGAYLGMYATSNGKESSDFADYEWVRYKGFSR</sequence>
<feature type="domain" description="Beta-xylosidase C-terminal Concanavalin A-like" evidence="4">
    <location>
        <begin position="366"/>
        <end position="559"/>
    </location>
</feature>
<dbReference type="GO" id="GO:0004553">
    <property type="term" value="F:hydrolase activity, hydrolyzing O-glycosyl compounds"/>
    <property type="evidence" value="ECO:0007669"/>
    <property type="project" value="InterPro"/>
</dbReference>
<evidence type="ECO:0000256" key="2">
    <source>
        <dbReference type="ARBA" id="ARBA00022801"/>
    </source>
</evidence>
<accession>A0A381RCR4</accession>
<protein>
    <recommendedName>
        <fullName evidence="4">Beta-xylosidase C-terminal Concanavalin A-like domain-containing protein</fullName>
    </recommendedName>
</protein>
<gene>
    <name evidence="5" type="ORF">METZ01_LOCUS42429</name>
</gene>
<dbReference type="PANTHER" id="PTHR42812:SF12">
    <property type="entry name" value="BETA-XYLOSIDASE-RELATED"/>
    <property type="match status" value="1"/>
</dbReference>
<dbReference type="Gene3D" id="2.115.10.20">
    <property type="entry name" value="Glycosyl hydrolase domain, family 43"/>
    <property type="match status" value="1"/>
</dbReference>
<reference evidence="5" key="1">
    <citation type="submission" date="2018-05" db="EMBL/GenBank/DDBJ databases">
        <authorList>
            <person name="Lanie J.A."/>
            <person name="Ng W.-L."/>
            <person name="Kazmierczak K.M."/>
            <person name="Andrzejewski T.M."/>
            <person name="Davidsen T.M."/>
            <person name="Wayne K.J."/>
            <person name="Tettelin H."/>
            <person name="Glass J.I."/>
            <person name="Rusch D."/>
            <person name="Podicherti R."/>
            <person name="Tsui H.-C.T."/>
            <person name="Winkler M.E."/>
        </authorList>
    </citation>
    <scope>NUCLEOTIDE SEQUENCE</scope>
</reference>
<dbReference type="Pfam" id="PF17851">
    <property type="entry name" value="GH43_C2"/>
    <property type="match status" value="1"/>
</dbReference>
<dbReference type="InterPro" id="IPR006710">
    <property type="entry name" value="Glyco_hydro_43"/>
</dbReference>
<dbReference type="GO" id="GO:0005975">
    <property type="term" value="P:carbohydrate metabolic process"/>
    <property type="evidence" value="ECO:0007669"/>
    <property type="project" value="InterPro"/>
</dbReference>
<evidence type="ECO:0000313" key="5">
    <source>
        <dbReference type="EMBL" id="SUZ89575.1"/>
    </source>
</evidence>
<comment type="similarity">
    <text evidence="1">Belongs to the glycosyl hydrolase 43 family.</text>
</comment>
<evidence type="ECO:0000256" key="1">
    <source>
        <dbReference type="ARBA" id="ARBA00009865"/>
    </source>
</evidence>
<keyword evidence="2" id="KW-0378">Hydrolase</keyword>
<dbReference type="Pfam" id="PF04616">
    <property type="entry name" value="Glyco_hydro_43"/>
    <property type="match status" value="1"/>
</dbReference>
<dbReference type="EMBL" id="UINC01001824">
    <property type="protein sequence ID" value="SUZ89575.1"/>
    <property type="molecule type" value="Genomic_DNA"/>
</dbReference>
<dbReference type="InterPro" id="IPR041542">
    <property type="entry name" value="GH43_C2"/>
</dbReference>
<keyword evidence="3" id="KW-0326">Glycosidase</keyword>
<proteinExistence type="inferred from homology"/>
<dbReference type="Gene3D" id="2.60.120.200">
    <property type="match status" value="1"/>
</dbReference>
<evidence type="ECO:0000259" key="4">
    <source>
        <dbReference type="Pfam" id="PF17851"/>
    </source>
</evidence>
<dbReference type="InterPro" id="IPR013320">
    <property type="entry name" value="ConA-like_dom_sf"/>
</dbReference>
<dbReference type="InterPro" id="IPR051795">
    <property type="entry name" value="Glycosyl_Hydrlase_43"/>
</dbReference>
<name>A0A381RCR4_9ZZZZ</name>
<evidence type="ECO:0000256" key="3">
    <source>
        <dbReference type="ARBA" id="ARBA00023295"/>
    </source>
</evidence>
<dbReference type="SUPFAM" id="SSF75005">
    <property type="entry name" value="Arabinanase/levansucrase/invertase"/>
    <property type="match status" value="1"/>
</dbReference>
<dbReference type="SUPFAM" id="SSF49899">
    <property type="entry name" value="Concanavalin A-like lectins/glucanases"/>
    <property type="match status" value="1"/>
</dbReference>
<dbReference type="PANTHER" id="PTHR42812">
    <property type="entry name" value="BETA-XYLOSIDASE"/>
    <property type="match status" value="1"/>
</dbReference>
<dbReference type="InterPro" id="IPR023296">
    <property type="entry name" value="Glyco_hydro_beta-prop_sf"/>
</dbReference>